<accession>A0A426TD57</accession>
<proteinExistence type="predicted"/>
<reference evidence="1 2" key="1">
    <citation type="submission" date="2018-11" db="EMBL/GenBank/DDBJ databases">
        <authorList>
            <person name="Stevens M.J."/>
            <person name="Cernela N."/>
            <person name="Spoerry Serrano N."/>
            <person name="Schmitt S."/>
            <person name="Schrenzel J."/>
            <person name="Stephan R."/>
        </authorList>
    </citation>
    <scope>NUCLEOTIDE SEQUENCE [LARGE SCALE GENOMIC DNA]</scope>
    <source>
        <strain evidence="1 2">PP422</strain>
    </source>
</reference>
<dbReference type="AlphaFoldDB" id="A0A426TD57"/>
<reference evidence="1 2" key="2">
    <citation type="submission" date="2018-12" db="EMBL/GenBank/DDBJ databases">
        <title>Whole-genome sequences of fifteen clinical Streptococcus suis strains isolated from pigs between 2006 and 2018.</title>
        <authorList>
            <person name="Stevens M.J.A."/>
            <person name="Cernela N."/>
            <person name="Spoerry Serrano N."/>
            <person name="Schmitt S."/>
            <person name="Schrenzel J."/>
            <person name="Stephan R."/>
        </authorList>
    </citation>
    <scope>NUCLEOTIDE SEQUENCE [LARGE SCALE GENOMIC DNA]</scope>
    <source>
        <strain evidence="1 2">PP422</strain>
    </source>
</reference>
<organism evidence="1 2">
    <name type="scientific">Streptococcus suis</name>
    <dbReference type="NCBI Taxonomy" id="1307"/>
    <lineage>
        <taxon>Bacteria</taxon>
        <taxon>Bacillati</taxon>
        <taxon>Bacillota</taxon>
        <taxon>Bacilli</taxon>
        <taxon>Lactobacillales</taxon>
        <taxon>Streptococcaceae</taxon>
        <taxon>Streptococcus</taxon>
    </lineage>
</organism>
<sequence>MNNAGFKGGVIDVEKGQFTWETYVMAHELGHVVDAYSEETVQINNFSSELAFQPMELQSLLHQKRKSLPKVHSR</sequence>
<comment type="caution">
    <text evidence="1">The sequence shown here is derived from an EMBL/GenBank/DDBJ whole genome shotgun (WGS) entry which is preliminary data.</text>
</comment>
<evidence type="ECO:0000313" key="2">
    <source>
        <dbReference type="Proteomes" id="UP000274117"/>
    </source>
</evidence>
<name>A0A426TD57_STRSU</name>
<evidence type="ECO:0000313" key="1">
    <source>
        <dbReference type="EMBL" id="RRR52261.1"/>
    </source>
</evidence>
<gene>
    <name evidence="1" type="ORF">EI998_07115</name>
</gene>
<dbReference type="EMBL" id="RSDO01000011">
    <property type="protein sequence ID" value="RRR52261.1"/>
    <property type="molecule type" value="Genomic_DNA"/>
</dbReference>
<dbReference type="Proteomes" id="UP000274117">
    <property type="component" value="Unassembled WGS sequence"/>
</dbReference>
<protein>
    <submittedName>
        <fullName evidence="1">Uncharacterized protein</fullName>
    </submittedName>
</protein>